<dbReference type="Pfam" id="PF01551">
    <property type="entry name" value="Peptidase_M23"/>
    <property type="match status" value="1"/>
</dbReference>
<dbReference type="EMBL" id="CP002453">
    <property type="protein sequence ID" value="ADV49938.1"/>
    <property type="molecule type" value="Genomic_DNA"/>
</dbReference>
<reference evidence="2 3" key="1">
    <citation type="journal article" date="2010" name="Stand. Genomic Sci.">
        <title>Complete genome sequence of Cellulophaga algicola type strain (IC166).</title>
        <authorList>
            <person name="Abt B."/>
            <person name="Lu M."/>
            <person name="Misra M."/>
            <person name="Han C."/>
            <person name="Nolan M."/>
            <person name="Lucas S."/>
            <person name="Hammon N."/>
            <person name="Deshpande S."/>
            <person name="Cheng J.F."/>
            <person name="Tapia R."/>
            <person name="Goodwin L."/>
            <person name="Pitluck S."/>
            <person name="Liolios K."/>
            <person name="Pagani I."/>
            <person name="Ivanova N."/>
            <person name="Mavromatis K."/>
            <person name="Ovchinikova G."/>
            <person name="Pati A."/>
            <person name="Chen A."/>
            <person name="Palaniappan K."/>
            <person name="Land M."/>
            <person name="Hauser L."/>
            <person name="Chang Y.J."/>
            <person name="Jeffries C.D."/>
            <person name="Detter J.C."/>
            <person name="Brambilla E."/>
            <person name="Rohde M."/>
            <person name="Tindall B.J."/>
            <person name="Goker M."/>
            <person name="Woyke T."/>
            <person name="Bristow J."/>
            <person name="Eisen J.A."/>
            <person name="Markowitz V."/>
            <person name="Hugenholtz P."/>
            <person name="Kyrpides N.C."/>
            <person name="Klenk H.P."/>
            <person name="Lapidus A."/>
        </authorList>
    </citation>
    <scope>NUCLEOTIDE SEQUENCE [LARGE SCALE GENOMIC DNA]</scope>
    <source>
        <strain evidence="3">DSM 14237 / IC166 / ACAM 630</strain>
    </source>
</reference>
<dbReference type="eggNOG" id="COG0739">
    <property type="taxonomic scope" value="Bacteria"/>
</dbReference>
<proteinExistence type="predicted"/>
<evidence type="ECO:0000313" key="2">
    <source>
        <dbReference type="EMBL" id="ADV49938.1"/>
    </source>
</evidence>
<dbReference type="RefSeq" id="WP_013551409.1">
    <property type="nucleotide sequence ID" value="NC_014934.1"/>
</dbReference>
<sequence>MNLLEDLLLDYSKKSISILDAEISITSYCALDLSISNDFLTTVAITDPKECQEYIDKVLTLNKAEVAYGGYLERRNLYADKSNFSKEHSVARNIHLGIDYWANAGTKVLVPIEGKVHSFKNNSTVGDYGPTIILEHILNKVSFYTLYGHLSLDSIKDLKTGQVFKRGTCIGSLGTPDINVNYAPHLHFQVIKSIQEYMGDYPGVCSAQDLEFYKNNCPNPNLLLKIGV</sequence>
<dbReference type="GO" id="GO:0004222">
    <property type="term" value="F:metalloendopeptidase activity"/>
    <property type="evidence" value="ECO:0007669"/>
    <property type="project" value="TreeGrafter"/>
</dbReference>
<dbReference type="PANTHER" id="PTHR21666:SF270">
    <property type="entry name" value="MUREIN HYDROLASE ACTIVATOR ENVC"/>
    <property type="match status" value="1"/>
</dbReference>
<evidence type="ECO:0000259" key="1">
    <source>
        <dbReference type="Pfam" id="PF01551"/>
    </source>
</evidence>
<protein>
    <submittedName>
        <fullName evidence="2">Peptidase M23</fullName>
    </submittedName>
</protein>
<dbReference type="InterPro" id="IPR016047">
    <property type="entry name" value="M23ase_b-sheet_dom"/>
</dbReference>
<dbReference type="SUPFAM" id="SSF51261">
    <property type="entry name" value="Duplicated hybrid motif"/>
    <property type="match status" value="1"/>
</dbReference>
<dbReference type="PANTHER" id="PTHR21666">
    <property type="entry name" value="PEPTIDASE-RELATED"/>
    <property type="match status" value="1"/>
</dbReference>
<gene>
    <name evidence="2" type="ordered locus">Celal_2653</name>
</gene>
<dbReference type="AlphaFoldDB" id="E6XB74"/>
<feature type="domain" description="M23ase beta-sheet core" evidence="1">
    <location>
        <begin position="94"/>
        <end position="192"/>
    </location>
</feature>
<dbReference type="STRING" id="688270.Celal_2653"/>
<dbReference type="OrthoDB" id="9801052at2"/>
<dbReference type="InterPro" id="IPR050570">
    <property type="entry name" value="Cell_wall_metabolism_enzyme"/>
</dbReference>
<dbReference type="KEGG" id="cao:Celal_2653"/>
<dbReference type="InterPro" id="IPR011055">
    <property type="entry name" value="Dup_hybrid_motif"/>
</dbReference>
<name>E6XB74_CELAD</name>
<dbReference type="CDD" id="cd12797">
    <property type="entry name" value="M23_peptidase"/>
    <property type="match status" value="1"/>
</dbReference>
<dbReference type="Proteomes" id="UP000008634">
    <property type="component" value="Chromosome"/>
</dbReference>
<dbReference type="HOGENOM" id="CLU_104232_0_0_10"/>
<evidence type="ECO:0000313" key="3">
    <source>
        <dbReference type="Proteomes" id="UP000008634"/>
    </source>
</evidence>
<organism evidence="2 3">
    <name type="scientific">Cellulophaga algicola (strain DSM 14237 / IC166 / ACAM 630)</name>
    <dbReference type="NCBI Taxonomy" id="688270"/>
    <lineage>
        <taxon>Bacteria</taxon>
        <taxon>Pseudomonadati</taxon>
        <taxon>Bacteroidota</taxon>
        <taxon>Flavobacteriia</taxon>
        <taxon>Flavobacteriales</taxon>
        <taxon>Flavobacteriaceae</taxon>
        <taxon>Cellulophaga</taxon>
    </lineage>
</organism>
<dbReference type="Gene3D" id="2.70.70.10">
    <property type="entry name" value="Glucose Permease (Domain IIA)"/>
    <property type="match status" value="1"/>
</dbReference>
<keyword evidence="3" id="KW-1185">Reference proteome</keyword>
<accession>E6XB74</accession>